<dbReference type="CDD" id="cd09638">
    <property type="entry name" value="Cas2_I_II_III"/>
    <property type="match status" value="1"/>
</dbReference>
<dbReference type="GO" id="GO:0016787">
    <property type="term" value="F:hydrolase activity"/>
    <property type="evidence" value="ECO:0007669"/>
    <property type="project" value="UniProtKB-KW"/>
</dbReference>
<evidence type="ECO:0000256" key="3">
    <source>
        <dbReference type="ARBA" id="ARBA00022722"/>
    </source>
</evidence>
<dbReference type="EMBL" id="PGXC01000010">
    <property type="protein sequence ID" value="PKK89904.1"/>
    <property type="molecule type" value="Genomic_DNA"/>
</dbReference>
<organism evidence="10 11">
    <name type="scientific">Candidatus Wallbacteria bacterium HGW-Wallbacteria-1</name>
    <dbReference type="NCBI Taxonomy" id="2013854"/>
    <lineage>
        <taxon>Bacteria</taxon>
        <taxon>Candidatus Walliibacteriota</taxon>
    </lineage>
</organism>
<evidence type="ECO:0000256" key="6">
    <source>
        <dbReference type="ARBA" id="ARBA00022801"/>
    </source>
</evidence>
<keyword evidence="8 9" id="KW-0051">Antiviral defense</keyword>
<name>A0A2N1PNK0_9BACT</name>
<dbReference type="AlphaFoldDB" id="A0A2N1PNK0"/>
<comment type="caution">
    <text evidence="10">The sequence shown here is derived from an EMBL/GenBank/DDBJ whole genome shotgun (WGS) entry which is preliminary data.</text>
</comment>
<comment type="function">
    <text evidence="9">CRISPR (clustered regularly interspaced short palindromic repeat), is an adaptive immune system that provides protection against mobile genetic elements (viruses, transposable elements and conjugative plasmids). CRISPR clusters contain sequences complementary to antecedent mobile elements and target invading nucleic acids. CRISPR clusters are transcribed and processed into CRISPR RNA (crRNA). Functions as a ssRNA-specific endoribonuclease. Involved in the integration of spacer DNA into the CRISPR cassette.</text>
</comment>
<dbReference type="Gene3D" id="3.30.70.240">
    <property type="match status" value="1"/>
</dbReference>
<proteinExistence type="inferred from homology"/>
<sequence>MDFSGYRSMWYIVLFDLPVGSKTERKEYTNFRKALIREGFSQLQFSVYARFCESMKNAKSFGARLKPLIPKGGQVRFLPVTDIQFGKMEIYWGRKKSAVEKKPAQLMMF</sequence>
<keyword evidence="4 9" id="KW-0479">Metal-binding</keyword>
<keyword evidence="3 9" id="KW-0540">Nuclease</keyword>
<keyword evidence="6 9" id="KW-0378">Hydrolase</keyword>
<comment type="similarity">
    <text evidence="2 9">Belongs to the CRISPR-associated endoribonuclease Cas2 protein family.</text>
</comment>
<dbReference type="Pfam" id="PF09827">
    <property type="entry name" value="CRISPR_Cas2"/>
    <property type="match status" value="1"/>
</dbReference>
<dbReference type="HAMAP" id="MF_01471">
    <property type="entry name" value="Cas2"/>
    <property type="match status" value="1"/>
</dbReference>
<evidence type="ECO:0000313" key="11">
    <source>
        <dbReference type="Proteomes" id="UP000233256"/>
    </source>
</evidence>
<evidence type="ECO:0000313" key="10">
    <source>
        <dbReference type="EMBL" id="PKK89904.1"/>
    </source>
</evidence>
<protein>
    <recommendedName>
        <fullName evidence="9">CRISPR-associated endoribonuclease Cas2</fullName>
        <ecNumber evidence="9">3.1.-.-</ecNumber>
    </recommendedName>
</protein>
<gene>
    <name evidence="9 10" type="primary">cas2</name>
    <name evidence="10" type="ORF">CVV64_12190</name>
</gene>
<dbReference type="GO" id="GO:0051607">
    <property type="term" value="P:defense response to virus"/>
    <property type="evidence" value="ECO:0007669"/>
    <property type="project" value="UniProtKB-UniRule"/>
</dbReference>
<dbReference type="InterPro" id="IPR021127">
    <property type="entry name" value="CRISPR_associated_Cas2"/>
</dbReference>
<accession>A0A2N1PNK0</accession>
<evidence type="ECO:0000256" key="2">
    <source>
        <dbReference type="ARBA" id="ARBA00009959"/>
    </source>
</evidence>
<evidence type="ECO:0000256" key="1">
    <source>
        <dbReference type="ARBA" id="ARBA00001946"/>
    </source>
</evidence>
<dbReference type="Proteomes" id="UP000233256">
    <property type="component" value="Unassembled WGS sequence"/>
</dbReference>
<comment type="cofactor">
    <cofactor evidence="1 9">
        <name>Mg(2+)</name>
        <dbReference type="ChEBI" id="CHEBI:18420"/>
    </cofactor>
</comment>
<dbReference type="GO" id="GO:0043571">
    <property type="term" value="P:maintenance of CRISPR repeat elements"/>
    <property type="evidence" value="ECO:0007669"/>
    <property type="project" value="UniProtKB-UniRule"/>
</dbReference>
<reference evidence="10 11" key="1">
    <citation type="journal article" date="2017" name="ISME J.">
        <title>Potential for microbial H2 and metal transformations associated with novel bacteria and archaea in deep terrestrial subsurface sediments.</title>
        <authorList>
            <person name="Hernsdorf A.W."/>
            <person name="Amano Y."/>
            <person name="Miyakawa K."/>
            <person name="Ise K."/>
            <person name="Suzuki Y."/>
            <person name="Anantharaman K."/>
            <person name="Probst A."/>
            <person name="Burstein D."/>
            <person name="Thomas B.C."/>
            <person name="Banfield J.F."/>
        </authorList>
    </citation>
    <scope>NUCLEOTIDE SEQUENCE [LARGE SCALE GENOMIC DNA]</scope>
    <source>
        <strain evidence="10">HGW-Wallbacteria-1</strain>
    </source>
</reference>
<dbReference type="EC" id="3.1.-.-" evidence="9"/>
<dbReference type="GO" id="GO:0004521">
    <property type="term" value="F:RNA endonuclease activity"/>
    <property type="evidence" value="ECO:0007669"/>
    <property type="project" value="InterPro"/>
</dbReference>
<evidence type="ECO:0000256" key="7">
    <source>
        <dbReference type="ARBA" id="ARBA00022842"/>
    </source>
</evidence>
<evidence type="ECO:0000256" key="8">
    <source>
        <dbReference type="ARBA" id="ARBA00023118"/>
    </source>
</evidence>
<comment type="subunit">
    <text evidence="9">Homodimer, forms a heterotetramer with a Cas1 homodimer.</text>
</comment>
<dbReference type="NCBIfam" id="TIGR01573">
    <property type="entry name" value="cas2"/>
    <property type="match status" value="1"/>
</dbReference>
<evidence type="ECO:0000256" key="5">
    <source>
        <dbReference type="ARBA" id="ARBA00022759"/>
    </source>
</evidence>
<evidence type="ECO:0000256" key="4">
    <source>
        <dbReference type="ARBA" id="ARBA00022723"/>
    </source>
</evidence>
<dbReference type="GO" id="GO:0046872">
    <property type="term" value="F:metal ion binding"/>
    <property type="evidence" value="ECO:0007669"/>
    <property type="project" value="UniProtKB-UniRule"/>
</dbReference>
<evidence type="ECO:0000256" key="9">
    <source>
        <dbReference type="HAMAP-Rule" id="MF_01471"/>
    </source>
</evidence>
<dbReference type="SUPFAM" id="SSF143430">
    <property type="entry name" value="TTP0101/SSO1404-like"/>
    <property type="match status" value="1"/>
</dbReference>
<keyword evidence="7 9" id="KW-0460">Magnesium</keyword>
<dbReference type="InterPro" id="IPR019199">
    <property type="entry name" value="Virulence_VapD/CRISPR_Cas2"/>
</dbReference>
<feature type="binding site" evidence="9">
    <location>
        <position position="16"/>
    </location>
    <ligand>
        <name>Mg(2+)</name>
        <dbReference type="ChEBI" id="CHEBI:18420"/>
        <note>catalytic</note>
    </ligand>
</feature>
<keyword evidence="5 9" id="KW-0255">Endonuclease</keyword>